<dbReference type="Proteomes" id="UP000465240">
    <property type="component" value="Unassembled WGS sequence"/>
</dbReference>
<dbReference type="Pfam" id="PF02720">
    <property type="entry name" value="DUF222"/>
    <property type="match status" value="1"/>
</dbReference>
<protein>
    <recommendedName>
        <fullName evidence="2">HNH nuclease domain-containing protein</fullName>
    </recommendedName>
</protein>
<dbReference type="InterPro" id="IPR003870">
    <property type="entry name" value="DUF222"/>
</dbReference>
<dbReference type="RefSeq" id="WP_120793867.1">
    <property type="nucleotide sequence ID" value="NZ_BLKX01000001.1"/>
</dbReference>
<evidence type="ECO:0000259" key="2">
    <source>
        <dbReference type="SMART" id="SM00507"/>
    </source>
</evidence>
<comment type="caution">
    <text evidence="3">The sequence shown here is derived from an EMBL/GenBank/DDBJ whole genome shotgun (WGS) entry which is preliminary data.</text>
</comment>
<dbReference type="InterPro" id="IPR003615">
    <property type="entry name" value="HNH_nuc"/>
</dbReference>
<feature type="compositionally biased region" description="Acidic residues" evidence="1">
    <location>
        <begin position="450"/>
        <end position="464"/>
    </location>
</feature>
<feature type="domain" description="HNH nuclease" evidence="2">
    <location>
        <begin position="353"/>
        <end position="405"/>
    </location>
</feature>
<evidence type="ECO:0000313" key="4">
    <source>
        <dbReference type="Proteomes" id="UP000465240"/>
    </source>
</evidence>
<feature type="region of interest" description="Disordered" evidence="1">
    <location>
        <begin position="440"/>
        <end position="464"/>
    </location>
</feature>
<evidence type="ECO:0000256" key="1">
    <source>
        <dbReference type="SAM" id="MobiDB-lite"/>
    </source>
</evidence>
<reference evidence="3 4" key="1">
    <citation type="journal article" date="2019" name="Emerg. Microbes Infect.">
        <title>Comprehensive subspecies identification of 175 nontuberculous mycobacteria species based on 7547 genomic profiles.</title>
        <authorList>
            <person name="Matsumoto Y."/>
            <person name="Kinjo T."/>
            <person name="Motooka D."/>
            <person name="Nabeya D."/>
            <person name="Jung N."/>
            <person name="Uechi K."/>
            <person name="Horii T."/>
            <person name="Iida T."/>
            <person name="Fujita J."/>
            <person name="Nakamura S."/>
        </authorList>
    </citation>
    <scope>NUCLEOTIDE SEQUENCE [LARGE SCALE GENOMIC DNA]</scope>
    <source>
        <strain evidence="3 4">JCM 18565</strain>
    </source>
</reference>
<gene>
    <name evidence="3" type="ORF">MPRG_44800</name>
</gene>
<dbReference type="EMBL" id="BLKX01000001">
    <property type="protein sequence ID" value="GFG81204.1"/>
    <property type="molecule type" value="Genomic_DNA"/>
</dbReference>
<organism evidence="3 4">
    <name type="scientific">Mycobacterium paragordonae</name>
    <dbReference type="NCBI Taxonomy" id="1389713"/>
    <lineage>
        <taxon>Bacteria</taxon>
        <taxon>Bacillati</taxon>
        <taxon>Actinomycetota</taxon>
        <taxon>Actinomycetes</taxon>
        <taxon>Mycobacteriales</taxon>
        <taxon>Mycobacteriaceae</taxon>
        <taxon>Mycobacterium</taxon>
    </lineage>
</organism>
<evidence type="ECO:0000313" key="3">
    <source>
        <dbReference type="EMBL" id="GFG81204.1"/>
    </source>
</evidence>
<sequence>MSCSTREDWAQALGALGESVSRLLELTADSLTVPELMTTVGELEVQCRRLPVAGHVLINQLATQATPAKLGGTLGQALANRLRIVKADADRRIAEAADLGPRRALTGQPLAPLLPATAAAQRHGLVGAGHVKLIRTFFKKLPSTVAATDREQAEADLAGKAAAGHRPDELADYAKLLENYLMPDGDFADEQRARSRGITLGAQQPDGMSEIRGLITPEFRATLEPVVAKLGAPGMCNPADADPVTAGRAPEDAVDRDTRTHAQRTHDAIAAAFRKLLESTTLGRHHGLPTSIIVTTTLAELEAGAGRGLTAGGTLLPMSDVLRLATSAHHYLAIFDEDKTLALYHGKRLATPEQRLALLARDGGCTRPGCRVPGYWTQAHHLAGWFNTRRTHIDELALACPPDNRLVELHKYTTRRNIHGVAEWIPPKHLDFGRPRTNCLHHRNKHPGETGDDDGETGDDDEGA</sequence>
<dbReference type="SMART" id="SM00507">
    <property type="entry name" value="HNHc"/>
    <property type="match status" value="1"/>
</dbReference>
<proteinExistence type="predicted"/>
<name>A0ABQ1CAB7_9MYCO</name>
<keyword evidence="4" id="KW-1185">Reference proteome</keyword>
<accession>A0ABQ1CAB7</accession>
<dbReference type="CDD" id="cd00085">
    <property type="entry name" value="HNHc"/>
    <property type="match status" value="1"/>
</dbReference>